<dbReference type="InterPro" id="IPR020845">
    <property type="entry name" value="AMP-binding_CS"/>
</dbReference>
<dbReference type="Pfam" id="PF00501">
    <property type="entry name" value="AMP-binding"/>
    <property type="match status" value="1"/>
</dbReference>
<accession>H5SB04</accession>
<keyword evidence="2" id="KW-0067">ATP-binding</keyword>
<dbReference type="EMBL" id="AP011655">
    <property type="protein sequence ID" value="BAL53340.1"/>
    <property type="molecule type" value="Genomic_DNA"/>
</dbReference>
<dbReference type="PROSITE" id="PS00455">
    <property type="entry name" value="AMP_BINDING"/>
    <property type="match status" value="1"/>
</dbReference>
<evidence type="ECO:0000256" key="2">
    <source>
        <dbReference type="ARBA" id="ARBA00022840"/>
    </source>
</evidence>
<gene>
    <name evidence="5" type="ORF">HGMM_F06F04C21</name>
</gene>
<protein>
    <submittedName>
        <fullName evidence="5">Long-chain acyl-CoA synthetase</fullName>
    </submittedName>
</protein>
<dbReference type="GO" id="GO:0005524">
    <property type="term" value="F:ATP binding"/>
    <property type="evidence" value="ECO:0007669"/>
    <property type="project" value="UniProtKB-KW"/>
</dbReference>
<dbReference type="InterPro" id="IPR045851">
    <property type="entry name" value="AMP-bd_C_sf"/>
</dbReference>
<evidence type="ECO:0000256" key="3">
    <source>
        <dbReference type="ARBA" id="ARBA00024484"/>
    </source>
</evidence>
<dbReference type="Gene3D" id="3.40.50.12780">
    <property type="entry name" value="N-terminal domain of ligase-like"/>
    <property type="match status" value="1"/>
</dbReference>
<reference evidence="5" key="2">
    <citation type="journal article" date="2012" name="PLoS ONE">
        <title>A Deeply Branching Thermophilic Bacterium with an Ancient Acetyl-CoA Pathway Dominates a Subsurface Ecosystem.</title>
        <authorList>
            <person name="Takami H."/>
            <person name="Noguchi H."/>
            <person name="Takaki Y."/>
            <person name="Uchiyama I."/>
            <person name="Toyoda A."/>
            <person name="Nishi S."/>
            <person name="Chee G.-J."/>
            <person name="Arai W."/>
            <person name="Nunoura T."/>
            <person name="Itoh T."/>
            <person name="Hattori M."/>
            <person name="Takai K."/>
        </authorList>
    </citation>
    <scope>NUCLEOTIDE SEQUENCE</scope>
</reference>
<feature type="domain" description="AMP-dependent synthetase/ligase" evidence="4">
    <location>
        <begin position="19"/>
        <end position="432"/>
    </location>
</feature>
<dbReference type="InterPro" id="IPR000873">
    <property type="entry name" value="AMP-dep_synth/lig_dom"/>
</dbReference>
<dbReference type="InterPro" id="IPR042099">
    <property type="entry name" value="ANL_N_sf"/>
</dbReference>
<dbReference type="PANTHER" id="PTHR43272:SF33">
    <property type="entry name" value="AMP-BINDING DOMAIN-CONTAINING PROTEIN-RELATED"/>
    <property type="match status" value="1"/>
</dbReference>
<evidence type="ECO:0000313" key="5">
    <source>
        <dbReference type="EMBL" id="BAL53340.1"/>
    </source>
</evidence>
<dbReference type="PANTHER" id="PTHR43272">
    <property type="entry name" value="LONG-CHAIN-FATTY-ACID--COA LIGASE"/>
    <property type="match status" value="1"/>
</dbReference>
<comment type="catalytic activity">
    <reaction evidence="3">
        <text>a long-chain fatty acid + ATP + CoA = a long-chain fatty acyl-CoA + AMP + diphosphate</text>
        <dbReference type="Rhea" id="RHEA:15421"/>
        <dbReference type="ChEBI" id="CHEBI:30616"/>
        <dbReference type="ChEBI" id="CHEBI:33019"/>
        <dbReference type="ChEBI" id="CHEBI:57287"/>
        <dbReference type="ChEBI" id="CHEBI:57560"/>
        <dbReference type="ChEBI" id="CHEBI:83139"/>
        <dbReference type="ChEBI" id="CHEBI:456215"/>
        <dbReference type="EC" id="6.2.1.3"/>
    </reaction>
    <physiologicalReaction direction="left-to-right" evidence="3">
        <dbReference type="Rhea" id="RHEA:15422"/>
    </physiologicalReaction>
</comment>
<dbReference type="GO" id="GO:0004467">
    <property type="term" value="F:long-chain fatty acid-CoA ligase activity"/>
    <property type="evidence" value="ECO:0007669"/>
    <property type="project" value="UniProtKB-EC"/>
</dbReference>
<dbReference type="Pfam" id="PF23562">
    <property type="entry name" value="AMP-binding_C_3"/>
    <property type="match status" value="1"/>
</dbReference>
<dbReference type="Gene3D" id="3.30.300.30">
    <property type="match status" value="1"/>
</dbReference>
<proteinExistence type="predicted"/>
<evidence type="ECO:0000259" key="4">
    <source>
        <dbReference type="Pfam" id="PF00501"/>
    </source>
</evidence>
<keyword evidence="1" id="KW-0547">Nucleotide-binding</keyword>
<dbReference type="GO" id="GO:0016020">
    <property type="term" value="C:membrane"/>
    <property type="evidence" value="ECO:0007669"/>
    <property type="project" value="TreeGrafter"/>
</dbReference>
<evidence type="ECO:0000256" key="1">
    <source>
        <dbReference type="ARBA" id="ARBA00022741"/>
    </source>
</evidence>
<sequence length="611" mass="68315">MQTIGELFDEITRRYMGSGRPAYMRKEQGSYVGIGYDRLRADVVAYALALEELGLEAGDRVGLLSENRYEWVITDFAVLLAGGVDVPMFPSLVEPQIAYILNHSQSVFCAVSSSYQFRKLLNIADRLETLEGVIVFDDVPGLPDRLGERIRVYRLSDMLARGSEMQRTVDVHGTIRRLLERTRGDDLCTIIYTSGTTGTPKGVMLTHRNILSNVEAARSVIAVDERDVFLSYLPMCHSYERTTGFYTAFASGGTTAFAESLETVRTNLREVRPTIMTSVPQLFERIRGGIYAQMAQQSPLRRSIFEWAVTIGLRRLREQEEQGRISAATAFGYRLAERFVFRKIQLAVGGRLRFFVSGGGPLAPEIGRFFWAIGLPILEGYGLTEASPVLTVNRLDDNEFGTVGKPLPGVEIRIDDSGEILARGPNIMRGYWQNPEETRAAIDADGWLHTGDVGRWSQRGNLMITDRIKNLIVTSGGKNVAPQVVERALKQWEVVAQVVVIGDGRPFCTALIVPNEEALRAFLRAQGIDASAQLSELCTDLRVLGAVMRELEHYQRDLAKYERVRRIAMVAEPFTVENGLLTPTLKVKRKEVIARFSDQIERLYSDPSVSS</sequence>
<dbReference type="CDD" id="cd05907">
    <property type="entry name" value="VL_LC_FACS_like"/>
    <property type="match status" value="1"/>
</dbReference>
<dbReference type="AlphaFoldDB" id="H5SB04"/>
<dbReference type="SUPFAM" id="SSF56801">
    <property type="entry name" value="Acetyl-CoA synthetase-like"/>
    <property type="match status" value="1"/>
</dbReference>
<organism evidence="5">
    <name type="scientific">uncultured Bacteroidota bacterium</name>
    <dbReference type="NCBI Taxonomy" id="152509"/>
    <lineage>
        <taxon>Bacteria</taxon>
        <taxon>Pseudomonadati</taxon>
        <taxon>Bacteroidota</taxon>
        <taxon>environmental samples</taxon>
    </lineage>
</organism>
<reference evidence="5" key="1">
    <citation type="journal article" date="2005" name="Environ. Microbiol.">
        <title>Genetic and functional properties of uncultivated thermophilic crenarchaeotes from a subsurface gold mine as revealed by analysis of genome fragments.</title>
        <authorList>
            <person name="Nunoura T."/>
            <person name="Hirayama H."/>
            <person name="Takami H."/>
            <person name="Oida H."/>
            <person name="Nishi S."/>
            <person name="Shimamura S."/>
            <person name="Suzuki Y."/>
            <person name="Inagaki F."/>
            <person name="Takai K."/>
            <person name="Nealson K.H."/>
            <person name="Horikoshi K."/>
        </authorList>
    </citation>
    <scope>NUCLEOTIDE SEQUENCE</scope>
</reference>
<name>H5SB04_9BACT</name>